<feature type="compositionally biased region" description="Low complexity" evidence="2">
    <location>
        <begin position="240"/>
        <end position="264"/>
    </location>
</feature>
<dbReference type="InterPro" id="IPR042185">
    <property type="entry name" value="Serpin_sf_2"/>
</dbReference>
<accession>A0A0K1PE40</accession>
<comment type="similarity">
    <text evidence="1">Belongs to the serpin family.</text>
</comment>
<proteinExistence type="inferred from homology"/>
<feature type="region of interest" description="Disordered" evidence="2">
    <location>
        <begin position="222"/>
        <end position="266"/>
    </location>
</feature>
<name>A0A0K1PE40_9BACT</name>
<dbReference type="Pfam" id="PF00079">
    <property type="entry name" value="Serpin"/>
    <property type="match status" value="2"/>
</dbReference>
<dbReference type="RefSeq" id="WP_050726065.1">
    <property type="nucleotide sequence ID" value="NZ_CP012332.1"/>
</dbReference>
<evidence type="ECO:0000313" key="5">
    <source>
        <dbReference type="Proteomes" id="UP000055590"/>
    </source>
</evidence>
<evidence type="ECO:0000256" key="1">
    <source>
        <dbReference type="RuleBase" id="RU000411"/>
    </source>
</evidence>
<dbReference type="Gene3D" id="3.30.497.10">
    <property type="entry name" value="Antithrombin, subunit I, domain 2"/>
    <property type="match status" value="2"/>
</dbReference>
<gene>
    <name evidence="4" type="ORF">AKJ08_2190</name>
</gene>
<dbReference type="Gene3D" id="2.30.39.10">
    <property type="entry name" value="Alpha-1-antitrypsin, domain 1"/>
    <property type="match status" value="2"/>
</dbReference>
<evidence type="ECO:0000256" key="2">
    <source>
        <dbReference type="SAM" id="MobiDB-lite"/>
    </source>
</evidence>
<dbReference type="SUPFAM" id="SSF56574">
    <property type="entry name" value="Serpins"/>
    <property type="match status" value="1"/>
</dbReference>
<reference evidence="4 5" key="1">
    <citation type="submission" date="2015-08" db="EMBL/GenBank/DDBJ databases">
        <authorList>
            <person name="Babu N.S."/>
            <person name="Beckwith C.J."/>
            <person name="Beseler K.G."/>
            <person name="Brison A."/>
            <person name="Carone J.V."/>
            <person name="Caskin T.P."/>
            <person name="Diamond M."/>
            <person name="Durham M.E."/>
            <person name="Foxe J.M."/>
            <person name="Go M."/>
            <person name="Henderson B.A."/>
            <person name="Jones I.B."/>
            <person name="McGettigan J.A."/>
            <person name="Micheletti S.J."/>
            <person name="Nasrallah M.E."/>
            <person name="Ortiz D."/>
            <person name="Piller C.R."/>
            <person name="Privatt S.R."/>
            <person name="Schneider S.L."/>
            <person name="Sharp S."/>
            <person name="Smith T.C."/>
            <person name="Stanton J.D."/>
            <person name="Ullery H.E."/>
            <person name="Wilson R.J."/>
            <person name="Serrano M.G."/>
            <person name="Buck G."/>
            <person name="Lee V."/>
            <person name="Wang Y."/>
            <person name="Carvalho R."/>
            <person name="Voegtly L."/>
            <person name="Shi R."/>
            <person name="Duckworth R."/>
            <person name="Johnson A."/>
            <person name="Loviza R."/>
            <person name="Walstead R."/>
            <person name="Shah Z."/>
            <person name="Kiflezghi M."/>
            <person name="Wade K."/>
            <person name="Ball S.L."/>
            <person name="Bradley K.W."/>
            <person name="Asai D.J."/>
            <person name="Bowman C.A."/>
            <person name="Russell D.A."/>
            <person name="Pope W.H."/>
            <person name="Jacobs-Sera D."/>
            <person name="Hendrix R.W."/>
            <person name="Hatfull G.F."/>
        </authorList>
    </citation>
    <scope>NUCLEOTIDE SEQUENCE [LARGE SCALE GENOMIC DNA]</scope>
    <source>
        <strain evidence="4 5">DSM 27710</strain>
    </source>
</reference>
<dbReference type="PANTHER" id="PTHR11461:SF211">
    <property type="entry name" value="GH10112P-RELATED"/>
    <property type="match status" value="1"/>
</dbReference>
<keyword evidence="5" id="KW-1185">Reference proteome</keyword>
<dbReference type="OrthoDB" id="9764871at2"/>
<organism evidence="4 5">
    <name type="scientific">Vulgatibacter incomptus</name>
    <dbReference type="NCBI Taxonomy" id="1391653"/>
    <lineage>
        <taxon>Bacteria</taxon>
        <taxon>Pseudomonadati</taxon>
        <taxon>Myxococcota</taxon>
        <taxon>Myxococcia</taxon>
        <taxon>Myxococcales</taxon>
        <taxon>Cystobacterineae</taxon>
        <taxon>Vulgatibacteraceae</taxon>
        <taxon>Vulgatibacter</taxon>
    </lineage>
</organism>
<dbReference type="InterPro" id="IPR023796">
    <property type="entry name" value="Serpin_dom"/>
</dbReference>
<dbReference type="GO" id="GO:0004867">
    <property type="term" value="F:serine-type endopeptidase inhibitor activity"/>
    <property type="evidence" value="ECO:0007669"/>
    <property type="project" value="InterPro"/>
</dbReference>
<dbReference type="GO" id="GO:0005615">
    <property type="term" value="C:extracellular space"/>
    <property type="evidence" value="ECO:0007669"/>
    <property type="project" value="InterPro"/>
</dbReference>
<dbReference type="SMART" id="SM00093">
    <property type="entry name" value="SERPIN"/>
    <property type="match status" value="1"/>
</dbReference>
<dbReference type="AlphaFoldDB" id="A0A0K1PE40"/>
<protein>
    <submittedName>
        <fullName evidence="4">Serine protease inhibitor (Serpin family)</fullName>
    </submittedName>
</protein>
<dbReference type="EMBL" id="CP012332">
    <property type="protein sequence ID" value="AKU91803.1"/>
    <property type="molecule type" value="Genomic_DNA"/>
</dbReference>
<dbReference type="PANTHER" id="PTHR11461">
    <property type="entry name" value="SERINE PROTEASE INHIBITOR, SERPIN"/>
    <property type="match status" value="1"/>
</dbReference>
<dbReference type="InterPro" id="IPR042178">
    <property type="entry name" value="Serpin_sf_1"/>
</dbReference>
<sequence>MNEFGLELFRAARTDENGAISPPSIAAAFSLAVPGANGTTLAELRRALRVGSDDVAYMRLGHELLQSISDRAELEAASRAFVDDDLSLKAEYERTIASAAGMSFERLPISSDPEGARVRINRWVDQTTKGKIPSLLPPGLVTTRTQLALVSALSLSGSWMHPFKLDDTRPGPFHLLTGQTIEVPMMHAQRRASYARVDGVKLLELPFRGDLSMLFVLPDEGEDDSTGSTGLGLGQLGPRSSAPTPSTPANRVAPSRPAASAKPAKTLRQVEDALTVETLERWTSRLSRSNVSIAIPRFTVDAPLDLKPPLMSMGIRRAFKEGEADFSKLSAKRLYIEHAVHRSFVHVDERGVEAGAATALLFGSRGATPMPSFHADQPFLFLIRDQKTQAILFIGRVTHPRD</sequence>
<evidence type="ECO:0000313" key="4">
    <source>
        <dbReference type="EMBL" id="AKU91803.1"/>
    </source>
</evidence>
<evidence type="ECO:0000259" key="3">
    <source>
        <dbReference type="SMART" id="SM00093"/>
    </source>
</evidence>
<feature type="domain" description="Serpin" evidence="3">
    <location>
        <begin position="6"/>
        <end position="400"/>
    </location>
</feature>
<dbReference type="Proteomes" id="UP000055590">
    <property type="component" value="Chromosome"/>
</dbReference>
<dbReference type="PROSITE" id="PS00284">
    <property type="entry name" value="SERPIN"/>
    <property type="match status" value="1"/>
</dbReference>
<dbReference type="KEGG" id="vin:AKJ08_2190"/>
<dbReference type="InterPro" id="IPR036186">
    <property type="entry name" value="Serpin_sf"/>
</dbReference>
<dbReference type="STRING" id="1391653.AKJ08_2190"/>
<dbReference type="CDD" id="cd19590">
    <property type="entry name" value="serpin_thermopin-like"/>
    <property type="match status" value="1"/>
</dbReference>
<dbReference type="InterPro" id="IPR023795">
    <property type="entry name" value="Serpin_CS"/>
</dbReference>
<dbReference type="InterPro" id="IPR000215">
    <property type="entry name" value="Serpin_fam"/>
</dbReference>